<proteinExistence type="inferred from homology"/>
<evidence type="ECO:0000313" key="6">
    <source>
        <dbReference type="Proteomes" id="UP000198415"/>
    </source>
</evidence>
<evidence type="ECO:0000256" key="3">
    <source>
        <dbReference type="SAM" id="SignalP"/>
    </source>
</evidence>
<keyword evidence="6" id="KW-1185">Reference proteome</keyword>
<feature type="region of interest" description="Disordered" evidence="2">
    <location>
        <begin position="27"/>
        <end position="79"/>
    </location>
</feature>
<sequence length="250" mass="24789">MSVNQAFLAVTAALTAAVTGVYLTPSASAAPPPGSTVPSAGSSVPPTGPTVPPTGSTTPSTTAGIAPATSAAAPATPMATPATAAAAPAASTAPPTTKPANRLYSYDKTLVPLGASVKVELKSTGDSLWTRLDVSGLAPGHAYGAHVHIAECGADPKAAGPHFQHHPDPAATPTTPSADPAYANPTNEIWLDFTTDAKGAASVNNTHAWSFATNHWPRSLVLHAETTKTGPGVAGTAGARVGCLTLNDGH</sequence>
<reference evidence="5 6" key="1">
    <citation type="submission" date="2017-06" db="EMBL/GenBank/DDBJ databases">
        <authorList>
            <person name="Kim H.J."/>
            <person name="Triplett B.A."/>
        </authorList>
    </citation>
    <scope>NUCLEOTIDE SEQUENCE [LARGE SCALE GENOMIC DNA]</scope>
    <source>
        <strain evidence="5 6">DSM 43151</strain>
    </source>
</reference>
<keyword evidence="3" id="KW-0732">Signal</keyword>
<dbReference type="GO" id="GO:0006801">
    <property type="term" value="P:superoxide metabolic process"/>
    <property type="evidence" value="ECO:0007669"/>
    <property type="project" value="InterPro"/>
</dbReference>
<evidence type="ECO:0000256" key="2">
    <source>
        <dbReference type="SAM" id="MobiDB-lite"/>
    </source>
</evidence>
<feature type="compositionally biased region" description="Low complexity" evidence="2">
    <location>
        <begin position="53"/>
        <end position="79"/>
    </location>
</feature>
<evidence type="ECO:0000259" key="4">
    <source>
        <dbReference type="Pfam" id="PF00080"/>
    </source>
</evidence>
<dbReference type="EMBL" id="FZNR01000002">
    <property type="protein sequence ID" value="SNR43786.1"/>
    <property type="molecule type" value="Genomic_DNA"/>
</dbReference>
<evidence type="ECO:0000313" key="5">
    <source>
        <dbReference type="EMBL" id="SNR43786.1"/>
    </source>
</evidence>
<protein>
    <submittedName>
        <fullName evidence="5">Superoxide dismutase, Cu-Zn family</fullName>
    </submittedName>
</protein>
<organism evidence="5 6">
    <name type="scientific">Actinoplanes regularis</name>
    <dbReference type="NCBI Taxonomy" id="52697"/>
    <lineage>
        <taxon>Bacteria</taxon>
        <taxon>Bacillati</taxon>
        <taxon>Actinomycetota</taxon>
        <taxon>Actinomycetes</taxon>
        <taxon>Micromonosporales</taxon>
        <taxon>Micromonosporaceae</taxon>
        <taxon>Actinoplanes</taxon>
    </lineage>
</organism>
<gene>
    <name evidence="5" type="ORF">SAMN06264365_102361</name>
</gene>
<feature type="chain" id="PRO_5013099539" evidence="3">
    <location>
        <begin position="30"/>
        <end position="250"/>
    </location>
</feature>
<comment type="similarity">
    <text evidence="1">Belongs to the Cu-Zn superoxide dismutase family.</text>
</comment>
<feature type="domain" description="Superoxide dismutase copper/zinc binding" evidence="4">
    <location>
        <begin position="118"/>
        <end position="243"/>
    </location>
</feature>
<dbReference type="AlphaFoldDB" id="A0A238WB24"/>
<evidence type="ECO:0000256" key="1">
    <source>
        <dbReference type="ARBA" id="ARBA00010457"/>
    </source>
</evidence>
<feature type="signal peptide" evidence="3">
    <location>
        <begin position="1"/>
        <end position="29"/>
    </location>
</feature>
<dbReference type="InterPro" id="IPR036423">
    <property type="entry name" value="SOD-like_Cu/Zn_dom_sf"/>
</dbReference>
<dbReference type="GO" id="GO:0046872">
    <property type="term" value="F:metal ion binding"/>
    <property type="evidence" value="ECO:0007669"/>
    <property type="project" value="InterPro"/>
</dbReference>
<dbReference type="Proteomes" id="UP000198415">
    <property type="component" value="Unassembled WGS sequence"/>
</dbReference>
<dbReference type="Gene3D" id="2.60.40.200">
    <property type="entry name" value="Superoxide dismutase, copper/zinc binding domain"/>
    <property type="match status" value="1"/>
</dbReference>
<name>A0A238WB24_9ACTN</name>
<dbReference type="SUPFAM" id="SSF49329">
    <property type="entry name" value="Cu,Zn superoxide dismutase-like"/>
    <property type="match status" value="1"/>
</dbReference>
<feature type="region of interest" description="Disordered" evidence="2">
    <location>
        <begin position="156"/>
        <end position="176"/>
    </location>
</feature>
<feature type="compositionally biased region" description="Low complexity" evidence="2">
    <location>
        <begin position="36"/>
        <end position="45"/>
    </location>
</feature>
<dbReference type="RefSeq" id="WP_239138176.1">
    <property type="nucleotide sequence ID" value="NZ_BOMU01000028.1"/>
</dbReference>
<dbReference type="Pfam" id="PF00080">
    <property type="entry name" value="Sod_Cu"/>
    <property type="match status" value="1"/>
</dbReference>
<accession>A0A238WB24</accession>
<dbReference type="InterPro" id="IPR001424">
    <property type="entry name" value="SOD_Cu_Zn_dom"/>
</dbReference>